<evidence type="ECO:0000259" key="2">
    <source>
        <dbReference type="Pfam" id="PF14534"/>
    </source>
</evidence>
<dbReference type="InterPro" id="IPR027843">
    <property type="entry name" value="DUF4440"/>
</dbReference>
<gene>
    <name evidence="3" type="ORF">SAMN04488057_12432</name>
</gene>
<dbReference type="EMBL" id="FRCY01000024">
    <property type="protein sequence ID" value="SHN35011.1"/>
    <property type="molecule type" value="Genomic_DNA"/>
</dbReference>
<dbReference type="Pfam" id="PF14534">
    <property type="entry name" value="DUF4440"/>
    <property type="match status" value="1"/>
</dbReference>
<reference evidence="3 4" key="1">
    <citation type="submission" date="2016-11" db="EMBL/GenBank/DDBJ databases">
        <authorList>
            <person name="Jaros S."/>
            <person name="Januszkiewicz K."/>
            <person name="Wedrychowicz H."/>
        </authorList>
    </citation>
    <scope>NUCLEOTIDE SEQUENCE [LARGE SCALE GENOMIC DNA]</scope>
    <source>
        <strain evidence="3 4">CGMCC 1.6102</strain>
    </source>
</reference>
<dbReference type="STRING" id="388280.SAMN04488057_12432"/>
<evidence type="ECO:0000256" key="1">
    <source>
        <dbReference type="SAM" id="SignalP"/>
    </source>
</evidence>
<feature type="signal peptide" evidence="1">
    <location>
        <begin position="1"/>
        <end position="20"/>
    </location>
</feature>
<dbReference type="OrthoDB" id="9802489at2"/>
<sequence>MKKAFLGFLLLFLITPFLFAQENNAQQEIIELSKTKWQWMAEKDVDKLADLFDDKAVFVHMGGSWGKEREVDIIRSGGIWYKDADIHEVSVEIIDNTAILLNRITLIAEVGGNEVTNPFEVTEVYIKKAEGWKLGSLSFTKLMGPADR</sequence>
<feature type="domain" description="DUF4440" evidence="2">
    <location>
        <begin position="29"/>
        <end position="134"/>
    </location>
</feature>
<dbReference type="InterPro" id="IPR032710">
    <property type="entry name" value="NTF2-like_dom_sf"/>
</dbReference>
<dbReference type="SUPFAM" id="SSF54427">
    <property type="entry name" value="NTF2-like"/>
    <property type="match status" value="1"/>
</dbReference>
<name>A0A1M7QTJ1_9BACT</name>
<dbReference type="AlphaFoldDB" id="A0A1M7QTJ1"/>
<evidence type="ECO:0000313" key="4">
    <source>
        <dbReference type="Proteomes" id="UP000184513"/>
    </source>
</evidence>
<keyword evidence="1" id="KW-0732">Signal</keyword>
<organism evidence="3 4">
    <name type="scientific">Cyclobacterium lianum</name>
    <dbReference type="NCBI Taxonomy" id="388280"/>
    <lineage>
        <taxon>Bacteria</taxon>
        <taxon>Pseudomonadati</taxon>
        <taxon>Bacteroidota</taxon>
        <taxon>Cytophagia</taxon>
        <taxon>Cytophagales</taxon>
        <taxon>Cyclobacteriaceae</taxon>
        <taxon>Cyclobacterium</taxon>
    </lineage>
</organism>
<protein>
    <recommendedName>
        <fullName evidence="2">DUF4440 domain-containing protein</fullName>
    </recommendedName>
</protein>
<dbReference type="Proteomes" id="UP000184513">
    <property type="component" value="Unassembled WGS sequence"/>
</dbReference>
<dbReference type="RefSeq" id="WP_073098258.1">
    <property type="nucleotide sequence ID" value="NZ_FRCY01000024.1"/>
</dbReference>
<keyword evidence="4" id="KW-1185">Reference proteome</keyword>
<dbReference type="Gene3D" id="3.10.450.50">
    <property type="match status" value="1"/>
</dbReference>
<proteinExistence type="predicted"/>
<evidence type="ECO:0000313" key="3">
    <source>
        <dbReference type="EMBL" id="SHN35011.1"/>
    </source>
</evidence>
<accession>A0A1M7QTJ1</accession>
<feature type="chain" id="PRO_5012658405" description="DUF4440 domain-containing protein" evidence="1">
    <location>
        <begin position="21"/>
        <end position="148"/>
    </location>
</feature>